<name>A0A1I6GDZ6_9GAMM</name>
<reference evidence="4" key="1">
    <citation type="submission" date="2016-10" db="EMBL/GenBank/DDBJ databases">
        <authorList>
            <person name="Varghese N."/>
            <person name="Submissions S."/>
        </authorList>
    </citation>
    <scope>NUCLEOTIDE SEQUENCE [LARGE SCALE GENOMIC DNA]</scope>
    <source>
        <strain evidence="4">CGMCC 1.6294</strain>
    </source>
</reference>
<dbReference type="NCBIfam" id="TIGR02595">
    <property type="entry name" value="PEP_CTERM"/>
    <property type="match status" value="1"/>
</dbReference>
<dbReference type="Pfam" id="PF07589">
    <property type="entry name" value="PEP-CTERM"/>
    <property type="match status" value="1"/>
</dbReference>
<evidence type="ECO:0000313" key="4">
    <source>
        <dbReference type="Proteomes" id="UP000199290"/>
    </source>
</evidence>
<proteinExistence type="predicted"/>
<organism evidence="3 4">
    <name type="scientific">Marinobacter gudaonensis</name>
    <dbReference type="NCBI Taxonomy" id="375760"/>
    <lineage>
        <taxon>Bacteria</taxon>
        <taxon>Pseudomonadati</taxon>
        <taxon>Pseudomonadota</taxon>
        <taxon>Gammaproteobacteria</taxon>
        <taxon>Pseudomonadales</taxon>
        <taxon>Marinobacteraceae</taxon>
        <taxon>Marinobacter</taxon>
    </lineage>
</organism>
<evidence type="ECO:0000313" key="3">
    <source>
        <dbReference type="EMBL" id="SFR40360.1"/>
    </source>
</evidence>
<dbReference type="Proteomes" id="UP000199290">
    <property type="component" value="Unassembled WGS sequence"/>
</dbReference>
<dbReference type="AlphaFoldDB" id="A0A1I6GDZ6"/>
<dbReference type="InterPro" id="IPR013424">
    <property type="entry name" value="Ice-binding_C"/>
</dbReference>
<keyword evidence="1" id="KW-0732">Signal</keyword>
<evidence type="ECO:0000256" key="1">
    <source>
        <dbReference type="SAM" id="SignalP"/>
    </source>
</evidence>
<feature type="domain" description="Ice-binding protein C-terminal" evidence="2">
    <location>
        <begin position="190"/>
        <end position="213"/>
    </location>
</feature>
<feature type="signal peptide" evidence="1">
    <location>
        <begin position="1"/>
        <end position="23"/>
    </location>
</feature>
<gene>
    <name evidence="3" type="ORF">SAMN04488073_0548</name>
</gene>
<dbReference type="EMBL" id="FOYV01000001">
    <property type="protein sequence ID" value="SFR40360.1"/>
    <property type="molecule type" value="Genomic_DNA"/>
</dbReference>
<keyword evidence="4" id="KW-1185">Reference proteome</keyword>
<feature type="chain" id="PRO_5011671014" evidence="1">
    <location>
        <begin position="24"/>
        <end position="216"/>
    </location>
</feature>
<dbReference type="STRING" id="375760.SAMN04488073_0548"/>
<dbReference type="OrthoDB" id="8558695at2"/>
<evidence type="ECO:0000259" key="2">
    <source>
        <dbReference type="Pfam" id="PF07589"/>
    </source>
</evidence>
<protein>
    <submittedName>
        <fullName evidence="3">PEP-CTERM protein-sorting domain-containing protein</fullName>
    </submittedName>
</protein>
<sequence length="216" mass="22617">MKYGKLVAAVATAGLLASGSANALLITVEAGGVYNSSVSGITEIDFSSGCTYAGGCSGSFDVVTGSVSGQYAAPFNLGSDNPYLTVPAPYTSAQSATLDPGGSYNYFGLFWGSIDNYNSIKFSNSVSGEDWTVTGLDLQTVDPNILVQGNQVSLNDNRYVNFFFGAMSFDTIELISTSKAFETDNHTFAQVPEPATFALLGLGLMGLGLRGRKRKA</sequence>
<accession>A0A1I6GDZ6</accession>